<dbReference type="EMBL" id="QMIE01000023">
    <property type="protein sequence ID" value="TVM14549.1"/>
    <property type="molecule type" value="Genomic_DNA"/>
</dbReference>
<dbReference type="GO" id="GO:0009252">
    <property type="term" value="P:peptidoglycan biosynthetic process"/>
    <property type="evidence" value="ECO:0007669"/>
    <property type="project" value="UniProtKB-UniRule"/>
</dbReference>
<keyword evidence="9 13" id="KW-0133">Cell shape</keyword>
<dbReference type="SUPFAM" id="SSF52440">
    <property type="entry name" value="PreATP-grasp domain"/>
    <property type="match status" value="1"/>
</dbReference>
<feature type="binding site" evidence="15">
    <location>
        <position position="263"/>
    </location>
    <ligand>
        <name>Mg(2+)</name>
        <dbReference type="ChEBI" id="CHEBI:18420"/>
        <label>2</label>
    </ligand>
</feature>
<dbReference type="AlphaFoldDB" id="A0A7M3MAW3"/>
<dbReference type="InterPro" id="IPR016185">
    <property type="entry name" value="PreATP-grasp_dom_sf"/>
</dbReference>
<feature type="binding site" evidence="15">
    <location>
        <position position="261"/>
    </location>
    <ligand>
        <name>Mg(2+)</name>
        <dbReference type="ChEBI" id="CHEBI:18420"/>
        <label>2</label>
    </ligand>
</feature>
<feature type="active site" evidence="14">
    <location>
        <position position="13"/>
    </location>
</feature>
<evidence type="ECO:0000256" key="10">
    <source>
        <dbReference type="ARBA" id="ARBA00022984"/>
    </source>
</evidence>
<keyword evidence="15" id="KW-0460">Magnesium</keyword>
<dbReference type="EC" id="6.3.2.4" evidence="4 13"/>
<dbReference type="GO" id="GO:0046872">
    <property type="term" value="F:metal ion binding"/>
    <property type="evidence" value="ECO:0007669"/>
    <property type="project" value="UniProtKB-KW"/>
</dbReference>
<comment type="cofactor">
    <cofactor evidence="15">
        <name>Mg(2+)</name>
        <dbReference type="ChEBI" id="CHEBI:18420"/>
    </cofactor>
    <cofactor evidence="15">
        <name>Mn(2+)</name>
        <dbReference type="ChEBI" id="CHEBI:29035"/>
    </cofactor>
    <text evidence="15">Binds 2 magnesium or manganese ions per subunit.</text>
</comment>
<comment type="function">
    <text evidence="13">Cell wall formation.</text>
</comment>
<evidence type="ECO:0000256" key="5">
    <source>
        <dbReference type="ARBA" id="ARBA00022490"/>
    </source>
</evidence>
<evidence type="ECO:0000313" key="18">
    <source>
        <dbReference type="EMBL" id="TVM14549.1"/>
    </source>
</evidence>
<dbReference type="Proteomes" id="UP000448292">
    <property type="component" value="Unassembled WGS sequence"/>
</dbReference>
<evidence type="ECO:0000256" key="12">
    <source>
        <dbReference type="ARBA" id="ARBA00047614"/>
    </source>
</evidence>
<evidence type="ECO:0000256" key="8">
    <source>
        <dbReference type="ARBA" id="ARBA00022840"/>
    </source>
</evidence>
<comment type="pathway">
    <text evidence="13">Cell wall biogenesis; peptidoglycan biosynthesis.</text>
</comment>
<dbReference type="OrthoDB" id="9813261at2"/>
<evidence type="ECO:0000256" key="4">
    <source>
        <dbReference type="ARBA" id="ARBA00012216"/>
    </source>
</evidence>
<evidence type="ECO:0000256" key="1">
    <source>
        <dbReference type="ARBA" id="ARBA00001936"/>
    </source>
</evidence>
<evidence type="ECO:0000256" key="2">
    <source>
        <dbReference type="ARBA" id="ARBA00004496"/>
    </source>
</evidence>
<dbReference type="InterPro" id="IPR011095">
    <property type="entry name" value="Dala_Dala_lig_C"/>
</dbReference>
<comment type="caution">
    <text evidence="18">The sequence shown here is derived from an EMBL/GenBank/DDBJ whole genome shotgun (WGS) entry which is preliminary data.</text>
</comment>
<keyword evidence="15" id="KW-0479">Metal-binding</keyword>
<dbReference type="Gene3D" id="3.40.50.20">
    <property type="match status" value="1"/>
</dbReference>
<dbReference type="GO" id="GO:0008716">
    <property type="term" value="F:D-alanine-D-alanine ligase activity"/>
    <property type="evidence" value="ECO:0007669"/>
    <property type="project" value="UniProtKB-UniRule"/>
</dbReference>
<protein>
    <recommendedName>
        <fullName evidence="4 13">D-alanine--D-alanine ligase</fullName>
        <ecNumber evidence="4 13">6.3.2.4</ecNumber>
    </recommendedName>
    <alternativeName>
        <fullName evidence="13">D-Ala-D-Ala ligase</fullName>
    </alternativeName>
    <alternativeName>
        <fullName evidence="13">D-alanylalanine synthetase</fullName>
    </alternativeName>
</protein>
<dbReference type="Gene3D" id="3.30.470.20">
    <property type="entry name" value="ATP-grasp fold, B domain"/>
    <property type="match status" value="1"/>
</dbReference>
<dbReference type="PANTHER" id="PTHR23132:SF23">
    <property type="entry name" value="D-ALANINE--D-ALANINE LIGASE B"/>
    <property type="match status" value="1"/>
</dbReference>
<dbReference type="GO" id="GO:0071555">
    <property type="term" value="P:cell wall organization"/>
    <property type="evidence" value="ECO:0007669"/>
    <property type="project" value="UniProtKB-KW"/>
</dbReference>
<feature type="binding site" evidence="15">
    <location>
        <position position="249"/>
    </location>
    <ligand>
        <name>Mg(2+)</name>
        <dbReference type="ChEBI" id="CHEBI:18420"/>
        <label>1</label>
    </ligand>
</feature>
<evidence type="ECO:0000256" key="13">
    <source>
        <dbReference type="HAMAP-Rule" id="MF_00047"/>
    </source>
</evidence>
<evidence type="ECO:0000256" key="16">
    <source>
        <dbReference type="PROSITE-ProRule" id="PRU00409"/>
    </source>
</evidence>
<comment type="similarity">
    <text evidence="3 13">Belongs to the D-alanine--D-alanine ligase family.</text>
</comment>
<dbReference type="PROSITE" id="PS50975">
    <property type="entry name" value="ATP_GRASP"/>
    <property type="match status" value="1"/>
</dbReference>
<name>A0A7M3MAW3_9BACT</name>
<evidence type="ECO:0000256" key="14">
    <source>
        <dbReference type="PIRSR" id="PIRSR039102-1"/>
    </source>
</evidence>
<evidence type="ECO:0000256" key="7">
    <source>
        <dbReference type="ARBA" id="ARBA00022741"/>
    </source>
</evidence>
<keyword evidence="10 13" id="KW-0573">Peptidoglycan synthesis</keyword>
<feature type="domain" description="ATP-grasp" evidence="17">
    <location>
        <begin position="100"/>
        <end position="294"/>
    </location>
</feature>
<dbReference type="PANTHER" id="PTHR23132">
    <property type="entry name" value="D-ALANINE--D-ALANINE LIGASE"/>
    <property type="match status" value="1"/>
</dbReference>
<comment type="cofactor">
    <cofactor evidence="1">
        <name>Mn(2+)</name>
        <dbReference type="ChEBI" id="CHEBI:29035"/>
    </cofactor>
</comment>
<dbReference type="NCBIfam" id="NF002378">
    <property type="entry name" value="PRK01372.1"/>
    <property type="match status" value="1"/>
</dbReference>
<evidence type="ECO:0000256" key="11">
    <source>
        <dbReference type="ARBA" id="ARBA00023316"/>
    </source>
</evidence>
<keyword evidence="8 16" id="KW-0067">ATP-binding</keyword>
<feature type="active site" evidence="14">
    <location>
        <position position="141"/>
    </location>
</feature>
<keyword evidence="15" id="KW-0464">Manganese</keyword>
<feature type="active site" evidence="14">
    <location>
        <position position="272"/>
    </location>
</feature>
<dbReference type="HAMAP" id="MF_00047">
    <property type="entry name" value="Dala_Dala_lig"/>
    <property type="match status" value="1"/>
</dbReference>
<proteinExistence type="inferred from homology"/>
<dbReference type="PROSITE" id="PS00843">
    <property type="entry name" value="DALA_DALA_LIGASE_1"/>
    <property type="match status" value="1"/>
</dbReference>
<dbReference type="InterPro" id="IPR011761">
    <property type="entry name" value="ATP-grasp"/>
</dbReference>
<dbReference type="GO" id="GO:0005737">
    <property type="term" value="C:cytoplasm"/>
    <property type="evidence" value="ECO:0007669"/>
    <property type="project" value="UniProtKB-SubCell"/>
</dbReference>
<dbReference type="UniPathway" id="UPA00219"/>
<dbReference type="Gene3D" id="3.30.1490.20">
    <property type="entry name" value="ATP-grasp fold, A domain"/>
    <property type="match status" value="1"/>
</dbReference>
<evidence type="ECO:0000313" key="19">
    <source>
        <dbReference type="Proteomes" id="UP000448292"/>
    </source>
</evidence>
<keyword evidence="5 13" id="KW-0963">Cytoplasm</keyword>
<dbReference type="PIRSF" id="PIRSF039102">
    <property type="entry name" value="Ddl/VanB"/>
    <property type="match status" value="1"/>
</dbReference>
<keyword evidence="19" id="KW-1185">Reference proteome</keyword>
<evidence type="ECO:0000256" key="9">
    <source>
        <dbReference type="ARBA" id="ARBA00022960"/>
    </source>
</evidence>
<feature type="binding site" evidence="15">
    <location>
        <position position="261"/>
    </location>
    <ligand>
        <name>Mg(2+)</name>
        <dbReference type="ChEBI" id="CHEBI:18420"/>
        <label>1</label>
    </ligand>
</feature>
<dbReference type="NCBIfam" id="TIGR01205">
    <property type="entry name" value="D_ala_D_alaTIGR"/>
    <property type="match status" value="1"/>
</dbReference>
<dbReference type="InterPro" id="IPR013815">
    <property type="entry name" value="ATP_grasp_subdomain_1"/>
</dbReference>
<dbReference type="InterPro" id="IPR005905">
    <property type="entry name" value="D_ala_D_ala"/>
</dbReference>
<reference evidence="18 19" key="1">
    <citation type="submission" date="2018-06" db="EMBL/GenBank/DDBJ databases">
        <title>Complete genome of Desulfovibrio indonesiensis P37SLT.</title>
        <authorList>
            <person name="Crispim J.S."/>
            <person name="Vidigal P.M.P."/>
            <person name="Silva L.C.F."/>
            <person name="Laguardia C.N."/>
            <person name="Araujo L.C."/>
            <person name="Dias R.S."/>
            <person name="Sousa M.P."/>
            <person name="Paula S.O."/>
            <person name="Silva C."/>
        </authorList>
    </citation>
    <scope>NUCLEOTIDE SEQUENCE [LARGE SCALE GENOMIC DNA]</scope>
    <source>
        <strain evidence="18 19">P37SLT</strain>
    </source>
</reference>
<evidence type="ECO:0000256" key="6">
    <source>
        <dbReference type="ARBA" id="ARBA00022598"/>
    </source>
</evidence>
<dbReference type="SUPFAM" id="SSF56059">
    <property type="entry name" value="Glutathione synthetase ATP-binding domain-like"/>
    <property type="match status" value="1"/>
</dbReference>
<dbReference type="GO" id="GO:0005524">
    <property type="term" value="F:ATP binding"/>
    <property type="evidence" value="ECO:0007669"/>
    <property type="project" value="UniProtKB-UniRule"/>
</dbReference>
<keyword evidence="11 13" id="KW-0961">Cell wall biogenesis/degradation</keyword>
<keyword evidence="7 16" id="KW-0547">Nucleotide-binding</keyword>
<organism evidence="18 19">
    <name type="scientific">Oceanidesulfovibrio indonesiensis</name>
    <dbReference type="NCBI Taxonomy" id="54767"/>
    <lineage>
        <taxon>Bacteria</taxon>
        <taxon>Pseudomonadati</taxon>
        <taxon>Thermodesulfobacteriota</taxon>
        <taxon>Desulfovibrionia</taxon>
        <taxon>Desulfovibrionales</taxon>
        <taxon>Desulfovibrionaceae</taxon>
        <taxon>Oceanidesulfovibrio</taxon>
    </lineage>
</organism>
<comment type="subcellular location">
    <subcellularLocation>
        <location evidence="2 13">Cytoplasm</location>
    </subcellularLocation>
</comment>
<sequence>MRVLLIAGGWSDEREVSLSGARGIENALFALGHEVILFDPTDRLTELPDAARNVDFAFLNLHGAPGEDGLVQALLDRVGCPYQGAAPAGSFLALHKAAAKALFVDAGLRTPAWEFLTAPPPEGWEPSIGYPLYVKPNLGGSSVGMGRADDRAQLDAVLALAFRHGHEVLVEEALAGEEVTVAVLGGEALPPILIRPKRGEFFDYASKYEQGGAEEICPAPISRELTEETAVMAKAAHEVLGLQGYSRSDFMVKDGVPYLLEVNTLPGMTPTSLLPQSAAAAGLDFPALVARLIELGLRDHGHSDSHNP</sequence>
<dbReference type="PROSITE" id="PS00844">
    <property type="entry name" value="DALA_DALA_LIGASE_2"/>
    <property type="match status" value="1"/>
</dbReference>
<evidence type="ECO:0000256" key="3">
    <source>
        <dbReference type="ARBA" id="ARBA00010871"/>
    </source>
</evidence>
<evidence type="ECO:0000256" key="15">
    <source>
        <dbReference type="PIRSR" id="PIRSR039102-3"/>
    </source>
</evidence>
<dbReference type="InterPro" id="IPR000291">
    <property type="entry name" value="D-Ala_lig_Van_CS"/>
</dbReference>
<dbReference type="Pfam" id="PF07478">
    <property type="entry name" value="Dala_Dala_lig_C"/>
    <property type="match status" value="1"/>
</dbReference>
<evidence type="ECO:0000259" key="17">
    <source>
        <dbReference type="PROSITE" id="PS50975"/>
    </source>
</evidence>
<dbReference type="RefSeq" id="WP_144304493.1">
    <property type="nucleotide sequence ID" value="NZ_QMIE01000023.1"/>
</dbReference>
<comment type="catalytic activity">
    <reaction evidence="12 13">
        <text>2 D-alanine + ATP = D-alanyl-D-alanine + ADP + phosphate + H(+)</text>
        <dbReference type="Rhea" id="RHEA:11224"/>
        <dbReference type="ChEBI" id="CHEBI:15378"/>
        <dbReference type="ChEBI" id="CHEBI:30616"/>
        <dbReference type="ChEBI" id="CHEBI:43474"/>
        <dbReference type="ChEBI" id="CHEBI:57416"/>
        <dbReference type="ChEBI" id="CHEBI:57822"/>
        <dbReference type="ChEBI" id="CHEBI:456216"/>
        <dbReference type="EC" id="6.3.2.4"/>
    </reaction>
</comment>
<gene>
    <name evidence="13" type="primary">ddl</name>
    <name evidence="18" type="ORF">DPQ33_17365</name>
</gene>
<dbReference type="GO" id="GO:0008360">
    <property type="term" value="P:regulation of cell shape"/>
    <property type="evidence" value="ECO:0007669"/>
    <property type="project" value="UniProtKB-KW"/>
</dbReference>
<keyword evidence="6 13" id="KW-0436">Ligase</keyword>
<accession>A0A7M3MAW3</accession>